<dbReference type="EMBL" id="BKCJ011899365">
    <property type="protein sequence ID" value="GFD61698.1"/>
    <property type="molecule type" value="Genomic_DNA"/>
</dbReference>
<gene>
    <name evidence="2" type="ORF">Tci_933667</name>
</gene>
<evidence type="ECO:0000313" key="2">
    <source>
        <dbReference type="EMBL" id="GFD61698.1"/>
    </source>
</evidence>
<feature type="region of interest" description="Disordered" evidence="1">
    <location>
        <begin position="1"/>
        <end position="21"/>
    </location>
</feature>
<name>A0A699XUL3_TANCI</name>
<evidence type="ECO:0000256" key="1">
    <source>
        <dbReference type="SAM" id="MobiDB-lite"/>
    </source>
</evidence>
<comment type="caution">
    <text evidence="2">The sequence shown here is derived from an EMBL/GenBank/DDBJ whole genome shotgun (WGS) entry which is preliminary data.</text>
</comment>
<reference evidence="2" key="1">
    <citation type="journal article" date="2019" name="Sci. Rep.">
        <title>Draft genome of Tanacetum cinerariifolium, the natural source of mosquito coil.</title>
        <authorList>
            <person name="Yamashiro T."/>
            <person name="Shiraishi A."/>
            <person name="Satake H."/>
            <person name="Nakayama K."/>
        </authorList>
    </citation>
    <scope>NUCLEOTIDE SEQUENCE</scope>
</reference>
<dbReference type="AlphaFoldDB" id="A0A699XUL3"/>
<organism evidence="2">
    <name type="scientific">Tanacetum cinerariifolium</name>
    <name type="common">Dalmatian daisy</name>
    <name type="synonym">Chrysanthemum cinerariifolium</name>
    <dbReference type="NCBI Taxonomy" id="118510"/>
    <lineage>
        <taxon>Eukaryota</taxon>
        <taxon>Viridiplantae</taxon>
        <taxon>Streptophyta</taxon>
        <taxon>Embryophyta</taxon>
        <taxon>Tracheophyta</taxon>
        <taxon>Spermatophyta</taxon>
        <taxon>Magnoliopsida</taxon>
        <taxon>eudicotyledons</taxon>
        <taxon>Gunneridae</taxon>
        <taxon>Pentapetalae</taxon>
        <taxon>asterids</taxon>
        <taxon>campanulids</taxon>
        <taxon>Asterales</taxon>
        <taxon>Asteraceae</taxon>
        <taxon>Asteroideae</taxon>
        <taxon>Anthemideae</taxon>
        <taxon>Anthemidinae</taxon>
        <taxon>Tanacetum</taxon>
    </lineage>
</organism>
<protein>
    <submittedName>
        <fullName evidence="2">Uncharacterized protein</fullName>
    </submittedName>
</protein>
<proteinExistence type="predicted"/>
<accession>A0A699XUL3</accession>
<feature type="non-terminal residue" evidence="2">
    <location>
        <position position="43"/>
    </location>
</feature>
<sequence>MDDDMAPDAQVHSFDDEDIGNAYIPKVNLRQDWRKPLEEDRSA</sequence>